<dbReference type="PROSITE" id="PS51462">
    <property type="entry name" value="NUDIX"/>
    <property type="match status" value="1"/>
</dbReference>
<evidence type="ECO:0000313" key="3">
    <source>
        <dbReference type="Proteomes" id="UP000661691"/>
    </source>
</evidence>
<dbReference type="AlphaFoldDB" id="A0A926NGQ2"/>
<keyword evidence="3" id="KW-1185">Reference proteome</keyword>
<dbReference type="SUPFAM" id="SSF55811">
    <property type="entry name" value="Nudix"/>
    <property type="match status" value="1"/>
</dbReference>
<dbReference type="RefSeq" id="WP_191142408.1">
    <property type="nucleotide sequence ID" value="NZ_JACXAH010000021.1"/>
</dbReference>
<dbReference type="InterPro" id="IPR015797">
    <property type="entry name" value="NUDIX_hydrolase-like_dom_sf"/>
</dbReference>
<protein>
    <submittedName>
        <fullName evidence="2">NUDIX domain-containing protein</fullName>
    </submittedName>
</protein>
<dbReference type="Gene3D" id="3.90.79.10">
    <property type="entry name" value="Nucleoside Triphosphate Pyrophosphohydrolase"/>
    <property type="match status" value="1"/>
</dbReference>
<gene>
    <name evidence="2" type="ORF">IC620_13010</name>
</gene>
<sequence>MRSNIVVDPIPPRVNIVYAQDQVTLPTSIQKLIDAFWESELRKGKNYIKGEVFSVKRYTLNEEGLHVTLSKTDYAHYLYTLHHHDFAKQAFSCQVIYAAAMVQTSDHHFVIGQMAKHTAKANRLQFVGGGIDAIDIINDEVDLAHNVLRELYEELGVSTEQVETIQPQFLKTGGPQQAISILYDVKLALSARELRDQYEKYIAALIAKGDKPEFSDLILLRNDKEMMEQFITRNQQPKVDYLIPVLQKIMVEKIKM</sequence>
<feature type="domain" description="Nudix hydrolase" evidence="1">
    <location>
        <begin position="86"/>
        <end position="247"/>
    </location>
</feature>
<comment type="caution">
    <text evidence="2">The sequence shown here is derived from an EMBL/GenBank/DDBJ whole genome shotgun (WGS) entry which is preliminary data.</text>
</comment>
<evidence type="ECO:0000259" key="1">
    <source>
        <dbReference type="PROSITE" id="PS51462"/>
    </source>
</evidence>
<reference evidence="2" key="1">
    <citation type="submission" date="2020-09" db="EMBL/GenBank/DDBJ databases">
        <title>A novel bacterium of genus Hazenella, isolated from South China Sea.</title>
        <authorList>
            <person name="Huang H."/>
            <person name="Mo K."/>
            <person name="Hu Y."/>
        </authorList>
    </citation>
    <scope>NUCLEOTIDE SEQUENCE</scope>
    <source>
        <strain evidence="2">IB182357</strain>
    </source>
</reference>
<evidence type="ECO:0000313" key="2">
    <source>
        <dbReference type="EMBL" id="MBD1373269.1"/>
    </source>
</evidence>
<accession>A0A926NGQ2</accession>
<organism evidence="2 3">
    <name type="scientific">Polycladospora coralii</name>
    <dbReference type="NCBI Taxonomy" id="2771432"/>
    <lineage>
        <taxon>Bacteria</taxon>
        <taxon>Bacillati</taxon>
        <taxon>Bacillota</taxon>
        <taxon>Bacilli</taxon>
        <taxon>Bacillales</taxon>
        <taxon>Thermoactinomycetaceae</taxon>
        <taxon>Polycladospora</taxon>
    </lineage>
</organism>
<dbReference type="InterPro" id="IPR000086">
    <property type="entry name" value="NUDIX_hydrolase_dom"/>
</dbReference>
<name>A0A926NGQ2_9BACL</name>
<proteinExistence type="predicted"/>
<dbReference type="EMBL" id="JACXAH010000021">
    <property type="protein sequence ID" value="MBD1373269.1"/>
    <property type="molecule type" value="Genomic_DNA"/>
</dbReference>
<dbReference type="Proteomes" id="UP000661691">
    <property type="component" value="Unassembled WGS sequence"/>
</dbReference>